<comment type="caution">
    <text evidence="2">The sequence shown here is derived from an EMBL/GenBank/DDBJ whole genome shotgun (WGS) entry which is preliminary data.</text>
</comment>
<gene>
    <name evidence="2" type="ORF">PMAYCL1PPCAC_30116</name>
</gene>
<keyword evidence="3" id="KW-1185">Reference proteome</keyword>
<dbReference type="EMBL" id="BTRK01000006">
    <property type="protein sequence ID" value="GMR59921.1"/>
    <property type="molecule type" value="Genomic_DNA"/>
</dbReference>
<protein>
    <submittedName>
        <fullName evidence="2">Uncharacterized protein</fullName>
    </submittedName>
</protein>
<organism evidence="2 3">
    <name type="scientific">Pristionchus mayeri</name>
    <dbReference type="NCBI Taxonomy" id="1317129"/>
    <lineage>
        <taxon>Eukaryota</taxon>
        <taxon>Metazoa</taxon>
        <taxon>Ecdysozoa</taxon>
        <taxon>Nematoda</taxon>
        <taxon>Chromadorea</taxon>
        <taxon>Rhabditida</taxon>
        <taxon>Rhabditina</taxon>
        <taxon>Diplogasteromorpha</taxon>
        <taxon>Diplogasteroidea</taxon>
        <taxon>Neodiplogasteridae</taxon>
        <taxon>Pristionchus</taxon>
    </lineage>
</organism>
<evidence type="ECO:0000313" key="3">
    <source>
        <dbReference type="Proteomes" id="UP001328107"/>
    </source>
</evidence>
<dbReference type="AlphaFoldDB" id="A0AAN5DBD3"/>
<accession>A0AAN5DBD3</accession>
<reference evidence="3" key="1">
    <citation type="submission" date="2022-10" db="EMBL/GenBank/DDBJ databases">
        <title>Genome assembly of Pristionchus species.</title>
        <authorList>
            <person name="Yoshida K."/>
            <person name="Sommer R.J."/>
        </authorList>
    </citation>
    <scope>NUCLEOTIDE SEQUENCE [LARGE SCALE GENOMIC DNA]</scope>
    <source>
        <strain evidence="3">RS5460</strain>
    </source>
</reference>
<feature type="region of interest" description="Disordered" evidence="1">
    <location>
        <begin position="66"/>
        <end position="97"/>
    </location>
</feature>
<name>A0AAN5DBD3_9BILA</name>
<dbReference type="Proteomes" id="UP001328107">
    <property type="component" value="Unassembled WGS sequence"/>
</dbReference>
<sequence length="97" mass="10383">MIWVSKGTGNGQERRPRMRQLEATDGVGRTISLGLALSAVPSLGGLGVSLGLDGVEMGRKVLVEHSQLVGNSSSNGSEEYEEDEESHDDGEREGEER</sequence>
<evidence type="ECO:0000313" key="2">
    <source>
        <dbReference type="EMBL" id="GMR59921.1"/>
    </source>
</evidence>
<evidence type="ECO:0000256" key="1">
    <source>
        <dbReference type="SAM" id="MobiDB-lite"/>
    </source>
</evidence>
<feature type="compositionally biased region" description="Acidic residues" evidence="1">
    <location>
        <begin position="78"/>
        <end position="97"/>
    </location>
</feature>
<feature type="non-terminal residue" evidence="2">
    <location>
        <position position="97"/>
    </location>
</feature>
<proteinExistence type="predicted"/>